<dbReference type="Proteomes" id="UP000233535">
    <property type="component" value="Unassembled WGS sequence"/>
</dbReference>
<protein>
    <submittedName>
        <fullName evidence="1">Uncharacterized protein</fullName>
    </submittedName>
</protein>
<accession>A0A2N3HWL0</accession>
<reference evidence="1 2" key="1">
    <citation type="journal article" date="2017" name="Front. Microbiol.">
        <title>Labilibaculum manganireducens gen. nov., sp. nov. and Labilibaculum filiforme sp. nov., Novel Bacteroidetes Isolated from Subsurface Sediments of the Baltic Sea.</title>
        <authorList>
            <person name="Vandieken V."/>
            <person name="Marshall I.P."/>
            <person name="Niemann H."/>
            <person name="Engelen B."/>
            <person name="Cypionka H."/>
        </authorList>
    </citation>
    <scope>NUCLEOTIDE SEQUENCE [LARGE SCALE GENOMIC DNA]</scope>
    <source>
        <strain evidence="1 2">59.16B</strain>
    </source>
</reference>
<dbReference type="RefSeq" id="WP_101261681.1">
    <property type="nucleotide sequence ID" value="NZ_MVDD01000008.1"/>
</dbReference>
<name>A0A2N3HWL0_9BACT</name>
<proteinExistence type="predicted"/>
<evidence type="ECO:0000313" key="2">
    <source>
        <dbReference type="Proteomes" id="UP000233535"/>
    </source>
</evidence>
<dbReference type="OrthoDB" id="1122172at2"/>
<sequence length="88" mass="10121">MKRVIKDFKSVGTELIQQLIKTFPDGIYEDDLISITKPNGDKINVVELRTEDTIYLIKMNQELQARIDSFTGDFEGLDPYSDGYRETS</sequence>
<gene>
    <name evidence="1" type="ORF">BZG02_11950</name>
</gene>
<evidence type="ECO:0000313" key="1">
    <source>
        <dbReference type="EMBL" id="PKQ62437.1"/>
    </source>
</evidence>
<dbReference type="EMBL" id="MVDD01000008">
    <property type="protein sequence ID" value="PKQ62437.1"/>
    <property type="molecule type" value="Genomic_DNA"/>
</dbReference>
<dbReference type="AlphaFoldDB" id="A0A2N3HWL0"/>
<organism evidence="1 2">
    <name type="scientific">Labilibaculum filiforme</name>
    <dbReference type="NCBI Taxonomy" id="1940526"/>
    <lineage>
        <taxon>Bacteria</taxon>
        <taxon>Pseudomonadati</taxon>
        <taxon>Bacteroidota</taxon>
        <taxon>Bacteroidia</taxon>
        <taxon>Marinilabiliales</taxon>
        <taxon>Marinifilaceae</taxon>
        <taxon>Labilibaculum</taxon>
    </lineage>
</organism>
<comment type="caution">
    <text evidence="1">The sequence shown here is derived from an EMBL/GenBank/DDBJ whole genome shotgun (WGS) entry which is preliminary data.</text>
</comment>
<keyword evidence="2" id="KW-1185">Reference proteome</keyword>